<keyword evidence="6 11" id="KW-0368">Histidine biosynthesis</keyword>
<dbReference type="InterPro" id="IPR004651">
    <property type="entry name" value="HisF"/>
</dbReference>
<evidence type="ECO:0000256" key="3">
    <source>
        <dbReference type="ARBA" id="ARBA00011152"/>
    </source>
</evidence>
<protein>
    <recommendedName>
        <fullName evidence="4">imidazole glycerol-phosphate synthase</fullName>
        <ecNumber evidence="4">4.3.2.10</ecNumber>
    </recommendedName>
    <alternativeName>
        <fullName evidence="9">IGP synthase cyclase subunit</fullName>
    </alternativeName>
</protein>
<reference evidence="13" key="1">
    <citation type="submission" date="2018-05" db="EMBL/GenBank/DDBJ databases">
        <title>Pseudarcicella sp. HME7025 Genome sequencing and assembly.</title>
        <authorList>
            <person name="Kim H."/>
            <person name="Kang H."/>
            <person name="Joh K."/>
        </authorList>
    </citation>
    <scope>NUCLEOTIDE SEQUENCE [LARGE SCALE GENOMIC DNA]</scope>
    <source>
        <strain evidence="13">HME7025</strain>
    </source>
</reference>
<dbReference type="OrthoDB" id="9781903at2"/>
<name>A0A2S2DYA1_9BACT</name>
<evidence type="ECO:0000256" key="1">
    <source>
        <dbReference type="ARBA" id="ARBA00005091"/>
    </source>
</evidence>
<evidence type="ECO:0000256" key="6">
    <source>
        <dbReference type="ARBA" id="ARBA00023102"/>
    </source>
</evidence>
<proteinExistence type="inferred from homology"/>
<comment type="similarity">
    <text evidence="2 11">Belongs to the HisA/HisF family.</text>
</comment>
<dbReference type="InterPro" id="IPR011060">
    <property type="entry name" value="RibuloseP-bd_barrel"/>
</dbReference>
<comment type="subunit">
    <text evidence="3">Heterodimer of HisH and HisF.</text>
</comment>
<comment type="pathway">
    <text evidence="1">Amino-acid biosynthesis; L-histidine biosynthesis; L-histidine from 5-phospho-alpha-D-ribose 1-diphosphate: step 5/9.</text>
</comment>
<dbReference type="UniPathway" id="UPA00031">
    <property type="reaction ID" value="UER00010"/>
</dbReference>
<dbReference type="GO" id="GO:0016829">
    <property type="term" value="F:lyase activity"/>
    <property type="evidence" value="ECO:0007669"/>
    <property type="project" value="UniProtKB-KW"/>
</dbReference>
<evidence type="ECO:0000313" key="13">
    <source>
        <dbReference type="Proteomes" id="UP000245468"/>
    </source>
</evidence>
<dbReference type="AlphaFoldDB" id="A0A2S2DYA1"/>
<evidence type="ECO:0000256" key="2">
    <source>
        <dbReference type="ARBA" id="ARBA00009667"/>
    </source>
</evidence>
<dbReference type="SUPFAM" id="SSF51366">
    <property type="entry name" value="Ribulose-phoshate binding barrel"/>
    <property type="match status" value="1"/>
</dbReference>
<evidence type="ECO:0000256" key="7">
    <source>
        <dbReference type="ARBA" id="ARBA00023239"/>
    </source>
</evidence>
<keyword evidence="13" id="KW-1185">Reference proteome</keyword>
<dbReference type="Gene3D" id="3.20.20.70">
    <property type="entry name" value="Aldolase class I"/>
    <property type="match status" value="1"/>
</dbReference>
<dbReference type="EMBL" id="CP029346">
    <property type="protein sequence ID" value="AWL10336.1"/>
    <property type="molecule type" value="Genomic_DNA"/>
</dbReference>
<comment type="catalytic activity">
    <reaction evidence="10">
        <text>5-[(5-phospho-1-deoxy-D-ribulos-1-ylimino)methylamino]-1-(5-phospho-beta-D-ribosyl)imidazole-4-carboxamide + L-glutamine = D-erythro-1-(imidazol-4-yl)glycerol 3-phosphate + 5-amino-1-(5-phospho-beta-D-ribosyl)imidazole-4-carboxamide + L-glutamate + H(+)</text>
        <dbReference type="Rhea" id="RHEA:24793"/>
        <dbReference type="ChEBI" id="CHEBI:15378"/>
        <dbReference type="ChEBI" id="CHEBI:29985"/>
        <dbReference type="ChEBI" id="CHEBI:58278"/>
        <dbReference type="ChEBI" id="CHEBI:58359"/>
        <dbReference type="ChEBI" id="CHEBI:58475"/>
        <dbReference type="ChEBI" id="CHEBI:58525"/>
        <dbReference type="EC" id="4.3.2.10"/>
    </reaction>
</comment>
<organism evidence="12 13">
    <name type="scientific">Aquirufa nivalisilvae</name>
    <dbReference type="NCBI Taxonomy" id="2516557"/>
    <lineage>
        <taxon>Bacteria</taxon>
        <taxon>Pseudomonadati</taxon>
        <taxon>Bacteroidota</taxon>
        <taxon>Cytophagia</taxon>
        <taxon>Cytophagales</taxon>
        <taxon>Flectobacillaceae</taxon>
        <taxon>Aquirufa</taxon>
    </lineage>
</organism>
<dbReference type="InterPro" id="IPR050064">
    <property type="entry name" value="IGPS_HisA/HisF"/>
</dbReference>
<evidence type="ECO:0000256" key="10">
    <source>
        <dbReference type="ARBA" id="ARBA00047838"/>
    </source>
</evidence>
<sequence length="267" mass="30065">MKKKRLIPVVLLRNGWLVQSKEFKRYQNIGNPMSSVKRFSEWESDELIYLNISRDESFDMRRDDLGHPNHHTLLDILADVSKVTFMPITVGGGIRTLDDIQTRLSLCADKVSINTQALADPNFIYSSSREFGSQCIIVSIDARRIDNQYVVMGDGGREITPHKVKDWVKKMEDSGAGELLINSVDRDGTKTGYDIELLDEVANAVNIPVIALGGVGDFSHFAEALSETNVDAVAAANIFQYMDQSVFLAKNYLVDRGYNIRKIFNRK</sequence>
<evidence type="ECO:0000256" key="9">
    <source>
        <dbReference type="ARBA" id="ARBA00030264"/>
    </source>
</evidence>
<dbReference type="RefSeq" id="WP_109324545.1">
    <property type="nucleotide sequence ID" value="NZ_CP029346.1"/>
</dbReference>
<evidence type="ECO:0000256" key="11">
    <source>
        <dbReference type="RuleBase" id="RU003657"/>
    </source>
</evidence>
<dbReference type="EC" id="4.3.2.10" evidence="4"/>
<evidence type="ECO:0000256" key="4">
    <source>
        <dbReference type="ARBA" id="ARBA00012809"/>
    </source>
</evidence>
<evidence type="ECO:0000313" key="12">
    <source>
        <dbReference type="EMBL" id="AWL10336.1"/>
    </source>
</evidence>
<keyword evidence="7 12" id="KW-0456">Lyase</keyword>
<dbReference type="Pfam" id="PF00977">
    <property type="entry name" value="His_biosynth"/>
    <property type="match status" value="1"/>
</dbReference>
<dbReference type="GO" id="GO:0000107">
    <property type="term" value="F:imidazoleglycerol-phosphate synthase activity"/>
    <property type="evidence" value="ECO:0007669"/>
    <property type="project" value="InterPro"/>
</dbReference>
<keyword evidence="5 11" id="KW-0028">Amino-acid biosynthesis</keyword>
<evidence type="ECO:0000256" key="8">
    <source>
        <dbReference type="ARBA" id="ARBA00025475"/>
    </source>
</evidence>
<dbReference type="Proteomes" id="UP000245468">
    <property type="component" value="Chromosome"/>
</dbReference>
<dbReference type="GO" id="GO:0000105">
    <property type="term" value="P:L-histidine biosynthetic process"/>
    <property type="evidence" value="ECO:0007669"/>
    <property type="project" value="UniProtKB-UniPathway"/>
</dbReference>
<gene>
    <name evidence="12" type="ORF">HME7025_02496</name>
</gene>
<dbReference type="CDD" id="cd04731">
    <property type="entry name" value="HisF"/>
    <property type="match status" value="1"/>
</dbReference>
<dbReference type="KEGG" id="psez:HME7025_02496"/>
<dbReference type="PANTHER" id="PTHR21235">
    <property type="entry name" value="IMIDAZOLE GLYCEROL PHOSPHATE SYNTHASE SUBUNIT HISF/H IGP SYNTHASE SUBUNIT HISF/H"/>
    <property type="match status" value="1"/>
</dbReference>
<dbReference type="InterPro" id="IPR006062">
    <property type="entry name" value="His_biosynth"/>
</dbReference>
<dbReference type="PANTHER" id="PTHR21235:SF2">
    <property type="entry name" value="IMIDAZOLE GLYCEROL PHOSPHATE SYNTHASE HISHF"/>
    <property type="match status" value="1"/>
</dbReference>
<accession>A0A2S2DYA1</accession>
<evidence type="ECO:0000256" key="5">
    <source>
        <dbReference type="ARBA" id="ARBA00022605"/>
    </source>
</evidence>
<comment type="function">
    <text evidence="8">IGPS catalyzes the conversion of PRFAR and glutamine to IGP, AICAR and glutamate. The HisF subunit catalyzes the cyclization activity that produces IGP and AICAR from PRFAR using the ammonia provided by the HisH subunit.</text>
</comment>
<dbReference type="InterPro" id="IPR013785">
    <property type="entry name" value="Aldolase_TIM"/>
</dbReference>